<feature type="chain" id="PRO_5047546657" description="L,D-TPase catalytic domain-containing protein" evidence="10">
    <location>
        <begin position="24"/>
        <end position="305"/>
    </location>
</feature>
<keyword evidence="8 9" id="KW-0961">Cell wall biogenesis/degradation</keyword>
<evidence type="ECO:0000256" key="6">
    <source>
        <dbReference type="ARBA" id="ARBA00022960"/>
    </source>
</evidence>
<keyword evidence="4" id="KW-0808">Transferase</keyword>
<dbReference type="InterPro" id="IPR036779">
    <property type="entry name" value="LysM_dom_sf"/>
</dbReference>
<dbReference type="PANTHER" id="PTHR30582">
    <property type="entry name" value="L,D-TRANSPEPTIDASE"/>
    <property type="match status" value="1"/>
</dbReference>
<evidence type="ECO:0000256" key="3">
    <source>
        <dbReference type="ARBA" id="ARBA00022676"/>
    </source>
</evidence>
<keyword evidence="3" id="KW-0328">Glycosyltransferase</keyword>
<reference evidence="12 13" key="1">
    <citation type="journal article" date="2018" name="Front. Microbiol.">
        <title>Genome-Based Analysis Reveals the Taxonomy and Diversity of the Family Idiomarinaceae.</title>
        <authorList>
            <person name="Liu Y."/>
            <person name="Lai Q."/>
            <person name="Shao Z."/>
        </authorList>
    </citation>
    <scope>NUCLEOTIDE SEQUENCE [LARGE SCALE GENOMIC DNA]</scope>
    <source>
        <strain evidence="12 13">GBSy1</strain>
    </source>
</reference>
<dbReference type="EMBL" id="PIPN01000002">
    <property type="protein sequence ID" value="RUO30950.1"/>
    <property type="molecule type" value="Genomic_DNA"/>
</dbReference>
<dbReference type="SUPFAM" id="SSF141523">
    <property type="entry name" value="L,D-transpeptidase catalytic domain-like"/>
    <property type="match status" value="1"/>
</dbReference>
<comment type="pathway">
    <text evidence="1 9">Cell wall biogenesis; peptidoglycan biosynthesis.</text>
</comment>
<dbReference type="InterPro" id="IPR038063">
    <property type="entry name" value="Transpep_catalytic_dom"/>
</dbReference>
<evidence type="ECO:0000256" key="8">
    <source>
        <dbReference type="ARBA" id="ARBA00023316"/>
    </source>
</evidence>
<dbReference type="InterPro" id="IPR005490">
    <property type="entry name" value="LD_TPept_cat_dom"/>
</dbReference>
<evidence type="ECO:0000256" key="4">
    <source>
        <dbReference type="ARBA" id="ARBA00022679"/>
    </source>
</evidence>
<keyword evidence="13" id="KW-1185">Reference proteome</keyword>
<dbReference type="PANTHER" id="PTHR30582:SF24">
    <property type="entry name" value="L,D-TRANSPEPTIDASE ERFK_SRFK-RELATED"/>
    <property type="match status" value="1"/>
</dbReference>
<accession>A0ABY0C141</accession>
<sequence>MKVVVNIHRAVLLLLLIQSTAMAQTQFDWPAEGESVIGEVQTVRVADGETLLDIAERHGLGYADIRDANLHLDPWLPEVGASVTLPTQYVLPDVTWEGIVINLAEYRLYYFLPDENTIHTFPVGIGRGNTPTPQGDMNITARIPNPTWYPPESIRQRWEEQGREIRRVIPAGPDNPLGPYAINLSAQGYLIHGTNQRFGIGAQTSAGCIRMNNHDIEALVYMTAIGVPVRIIDKPLKIGVTQDKMVMEVHREVNQGTAPASSTDLVYTLTQTRDTNLERVGQIDWDRVELAFTRKTGIPLTISYQ</sequence>
<evidence type="ECO:0000256" key="1">
    <source>
        <dbReference type="ARBA" id="ARBA00004752"/>
    </source>
</evidence>
<feature type="active site" description="Nucleophile" evidence="9">
    <location>
        <position position="208"/>
    </location>
</feature>
<dbReference type="InterPro" id="IPR050979">
    <property type="entry name" value="LD-transpeptidase"/>
</dbReference>
<feature type="signal peptide" evidence="10">
    <location>
        <begin position="1"/>
        <end position="23"/>
    </location>
</feature>
<dbReference type="CDD" id="cd16913">
    <property type="entry name" value="YkuD_like"/>
    <property type="match status" value="1"/>
</dbReference>
<dbReference type="Gene3D" id="2.40.440.10">
    <property type="entry name" value="L,D-transpeptidase catalytic domain-like"/>
    <property type="match status" value="1"/>
</dbReference>
<dbReference type="PROSITE" id="PS52029">
    <property type="entry name" value="LD_TPASE"/>
    <property type="match status" value="1"/>
</dbReference>
<evidence type="ECO:0000256" key="2">
    <source>
        <dbReference type="ARBA" id="ARBA00005992"/>
    </source>
</evidence>
<feature type="active site" description="Proton donor/acceptor" evidence="9">
    <location>
        <position position="192"/>
    </location>
</feature>
<dbReference type="Proteomes" id="UP000287410">
    <property type="component" value="Unassembled WGS sequence"/>
</dbReference>
<dbReference type="Gene3D" id="3.10.350.10">
    <property type="entry name" value="LysM domain"/>
    <property type="match status" value="1"/>
</dbReference>
<dbReference type="InterPro" id="IPR018392">
    <property type="entry name" value="LysM"/>
</dbReference>
<evidence type="ECO:0000313" key="12">
    <source>
        <dbReference type="EMBL" id="RUO30950.1"/>
    </source>
</evidence>
<keyword evidence="7 9" id="KW-0573">Peptidoglycan synthesis</keyword>
<keyword evidence="5" id="KW-0378">Hydrolase</keyword>
<proteinExistence type="inferred from homology"/>
<evidence type="ECO:0000256" key="9">
    <source>
        <dbReference type="PROSITE-ProRule" id="PRU01373"/>
    </source>
</evidence>
<comment type="similarity">
    <text evidence="2">Belongs to the YkuD family.</text>
</comment>
<evidence type="ECO:0000256" key="10">
    <source>
        <dbReference type="SAM" id="SignalP"/>
    </source>
</evidence>
<feature type="domain" description="L,D-TPase catalytic" evidence="11">
    <location>
        <begin position="97"/>
        <end position="232"/>
    </location>
</feature>
<gene>
    <name evidence="12" type="ORF">CWE12_06845</name>
</gene>
<evidence type="ECO:0000256" key="7">
    <source>
        <dbReference type="ARBA" id="ARBA00022984"/>
    </source>
</evidence>
<protein>
    <recommendedName>
        <fullName evidence="11">L,D-TPase catalytic domain-containing protein</fullName>
    </recommendedName>
</protein>
<name>A0ABY0C141_9GAMM</name>
<evidence type="ECO:0000256" key="5">
    <source>
        <dbReference type="ARBA" id="ARBA00022801"/>
    </source>
</evidence>
<keyword evidence="6 9" id="KW-0133">Cell shape</keyword>
<keyword evidence="10" id="KW-0732">Signal</keyword>
<dbReference type="Pfam" id="PF03734">
    <property type="entry name" value="YkuD"/>
    <property type="match status" value="1"/>
</dbReference>
<comment type="caution">
    <text evidence="12">The sequence shown here is derived from an EMBL/GenBank/DDBJ whole genome shotgun (WGS) entry which is preliminary data.</text>
</comment>
<evidence type="ECO:0000313" key="13">
    <source>
        <dbReference type="Proteomes" id="UP000287410"/>
    </source>
</evidence>
<dbReference type="Pfam" id="PF01476">
    <property type="entry name" value="LysM"/>
    <property type="match status" value="1"/>
</dbReference>
<evidence type="ECO:0000259" key="11">
    <source>
        <dbReference type="PROSITE" id="PS52029"/>
    </source>
</evidence>
<dbReference type="CDD" id="cd00118">
    <property type="entry name" value="LysM"/>
    <property type="match status" value="1"/>
</dbReference>
<dbReference type="RefSeq" id="WP_126788923.1">
    <property type="nucleotide sequence ID" value="NZ_PIPN01000002.1"/>
</dbReference>
<organism evidence="12 13">
    <name type="scientific">Aliidiomarina sedimenti</name>
    <dbReference type="NCBI Taxonomy" id="1933879"/>
    <lineage>
        <taxon>Bacteria</taxon>
        <taxon>Pseudomonadati</taxon>
        <taxon>Pseudomonadota</taxon>
        <taxon>Gammaproteobacteria</taxon>
        <taxon>Alteromonadales</taxon>
        <taxon>Idiomarinaceae</taxon>
        <taxon>Aliidiomarina</taxon>
    </lineage>
</organism>